<keyword evidence="3" id="KW-1185">Reference proteome</keyword>
<evidence type="ECO:0000313" key="2">
    <source>
        <dbReference type="EMBL" id="KAK8077251.1"/>
    </source>
</evidence>
<comment type="caution">
    <text evidence="2">The sequence shown here is derived from an EMBL/GenBank/DDBJ whole genome shotgun (WGS) entry which is preliminary data.</text>
</comment>
<accession>A0ABR1W175</accession>
<dbReference type="PANTHER" id="PTHR42085:SF2">
    <property type="entry name" value="F-BOX DOMAIN-CONTAINING PROTEIN"/>
    <property type="match status" value="1"/>
</dbReference>
<evidence type="ECO:0000313" key="3">
    <source>
        <dbReference type="Proteomes" id="UP001446871"/>
    </source>
</evidence>
<gene>
    <name evidence="2" type="ORF">PG996_003421</name>
</gene>
<evidence type="ECO:0000259" key="1">
    <source>
        <dbReference type="Pfam" id="PF24864"/>
    </source>
</evidence>
<dbReference type="Proteomes" id="UP001446871">
    <property type="component" value="Unassembled WGS sequence"/>
</dbReference>
<protein>
    <recommendedName>
        <fullName evidence="1">DUF7730 domain-containing protein</fullName>
    </recommendedName>
</protein>
<reference evidence="2 3" key="1">
    <citation type="submission" date="2023-01" db="EMBL/GenBank/DDBJ databases">
        <title>Analysis of 21 Apiospora genomes using comparative genomics revels a genus with tremendous synthesis potential of carbohydrate active enzymes and secondary metabolites.</title>
        <authorList>
            <person name="Sorensen T."/>
        </authorList>
    </citation>
    <scope>NUCLEOTIDE SEQUENCE [LARGE SCALE GENOMIC DNA]</scope>
    <source>
        <strain evidence="2 3">CBS 83171</strain>
    </source>
</reference>
<feature type="domain" description="DUF7730" evidence="1">
    <location>
        <begin position="13"/>
        <end position="130"/>
    </location>
</feature>
<name>A0ABR1W175_9PEZI</name>
<dbReference type="InterPro" id="IPR038883">
    <property type="entry name" value="AN11006-like"/>
</dbReference>
<dbReference type="InterPro" id="IPR056632">
    <property type="entry name" value="DUF7730"/>
</dbReference>
<dbReference type="EMBL" id="JAQQWM010000002">
    <property type="protein sequence ID" value="KAK8077251.1"/>
    <property type="molecule type" value="Genomic_DNA"/>
</dbReference>
<sequence length="287" mass="32810">MLKSSTIERPKTFLDLPPEIRDLIYELVLVETPRYQRRHHATCNWSNLVPSCEDRHLLESMGSIPPAPGQISQHLLYSLLSANRRIYHEASHVLWSKNVFSFARVSSFNQWFAAIGAAKRGIIRHIAIYYVQPLIFREETLAEDAEEQLLLNLSQCTDLRRLDLGPGYLPEAAVATLARRLPRLQHLSMAGYVAVHRAEPGSTLPLAWRLVYNDVRLDNDDDDTVGSSSSSTSTQPRWDSEGIALWHERGAALQQTLKGLDGSEWKEYCDTHSWEEHRWLNFALKKP</sequence>
<proteinExistence type="predicted"/>
<dbReference type="Pfam" id="PF24864">
    <property type="entry name" value="DUF7730"/>
    <property type="match status" value="1"/>
</dbReference>
<dbReference type="PANTHER" id="PTHR42085">
    <property type="entry name" value="F-BOX DOMAIN-CONTAINING PROTEIN"/>
    <property type="match status" value="1"/>
</dbReference>
<organism evidence="2 3">
    <name type="scientific">Apiospora saccharicola</name>
    <dbReference type="NCBI Taxonomy" id="335842"/>
    <lineage>
        <taxon>Eukaryota</taxon>
        <taxon>Fungi</taxon>
        <taxon>Dikarya</taxon>
        <taxon>Ascomycota</taxon>
        <taxon>Pezizomycotina</taxon>
        <taxon>Sordariomycetes</taxon>
        <taxon>Xylariomycetidae</taxon>
        <taxon>Amphisphaeriales</taxon>
        <taxon>Apiosporaceae</taxon>
        <taxon>Apiospora</taxon>
    </lineage>
</organism>